<proteinExistence type="predicted"/>
<evidence type="ECO:0000313" key="2">
    <source>
        <dbReference type="Proteomes" id="UP000041595"/>
    </source>
</evidence>
<sequence length="66" mass="7396">MYVISASYLVLPYETFSYYGLLSVRDLQSLAVNLSVECTKYYDNPLKVGNFAAMMILLNEAQCGTV</sequence>
<gene>
    <name evidence="1" type="ORF">ERS137965_00376</name>
</gene>
<dbReference type="Proteomes" id="UP000041595">
    <property type="component" value="Unassembled WGS sequence"/>
</dbReference>
<dbReference type="EMBL" id="CQEJ01000002">
    <property type="protein sequence ID" value="CNK54125.1"/>
    <property type="molecule type" value="Genomic_DNA"/>
</dbReference>
<organism evidence="1 2">
    <name type="scientific">Yersinia aldovae</name>
    <dbReference type="NCBI Taxonomy" id="29483"/>
    <lineage>
        <taxon>Bacteria</taxon>
        <taxon>Pseudomonadati</taxon>
        <taxon>Pseudomonadota</taxon>
        <taxon>Gammaproteobacteria</taxon>
        <taxon>Enterobacterales</taxon>
        <taxon>Yersiniaceae</taxon>
        <taxon>Yersinia</taxon>
    </lineage>
</organism>
<dbReference type="AlphaFoldDB" id="A0A0T9T0H6"/>
<evidence type="ECO:0000313" key="1">
    <source>
        <dbReference type="EMBL" id="CNK54125.1"/>
    </source>
</evidence>
<reference evidence="1 2" key="1">
    <citation type="submission" date="2015-03" db="EMBL/GenBank/DDBJ databases">
        <authorList>
            <person name="Murphy D."/>
        </authorList>
    </citation>
    <scope>NUCLEOTIDE SEQUENCE [LARGE SCALE GENOMIC DNA]</scope>
    <source>
        <strain evidence="1 2">IP06005</strain>
    </source>
</reference>
<accession>A0A0T9T0H6</accession>
<name>A0A0T9T0H6_YERAL</name>
<protein>
    <submittedName>
        <fullName evidence="1">Uncharacterized protein</fullName>
    </submittedName>
</protein>